<dbReference type="Proteomes" id="UP000324897">
    <property type="component" value="Unassembled WGS sequence"/>
</dbReference>
<keyword evidence="2" id="KW-0472">Membrane</keyword>
<protein>
    <submittedName>
        <fullName evidence="3">Uncharacterized protein</fullName>
    </submittedName>
</protein>
<feature type="transmembrane region" description="Helical" evidence="2">
    <location>
        <begin position="29"/>
        <end position="46"/>
    </location>
</feature>
<reference evidence="3 4" key="1">
    <citation type="journal article" date="2019" name="Sci. Rep.">
        <title>A high-quality genome of Eragrostis curvula grass provides insights into Poaceae evolution and supports new strategies to enhance forage quality.</title>
        <authorList>
            <person name="Carballo J."/>
            <person name="Santos B.A.C.M."/>
            <person name="Zappacosta D."/>
            <person name="Garbus I."/>
            <person name="Selva J.P."/>
            <person name="Gallo C.A."/>
            <person name="Diaz A."/>
            <person name="Albertini E."/>
            <person name="Caccamo M."/>
            <person name="Echenique V."/>
        </authorList>
    </citation>
    <scope>NUCLEOTIDE SEQUENCE [LARGE SCALE GENOMIC DNA]</scope>
    <source>
        <strain evidence="4">cv. Victoria</strain>
        <tissue evidence="3">Leaf</tissue>
    </source>
</reference>
<evidence type="ECO:0000256" key="2">
    <source>
        <dbReference type="SAM" id="Phobius"/>
    </source>
</evidence>
<feature type="compositionally biased region" description="Low complexity" evidence="1">
    <location>
        <begin position="101"/>
        <end position="110"/>
    </location>
</feature>
<feature type="compositionally biased region" description="Pro residues" evidence="1">
    <location>
        <begin position="81"/>
        <end position="93"/>
    </location>
</feature>
<organism evidence="3 4">
    <name type="scientific">Eragrostis curvula</name>
    <name type="common">weeping love grass</name>
    <dbReference type="NCBI Taxonomy" id="38414"/>
    <lineage>
        <taxon>Eukaryota</taxon>
        <taxon>Viridiplantae</taxon>
        <taxon>Streptophyta</taxon>
        <taxon>Embryophyta</taxon>
        <taxon>Tracheophyta</taxon>
        <taxon>Spermatophyta</taxon>
        <taxon>Magnoliopsida</taxon>
        <taxon>Liliopsida</taxon>
        <taxon>Poales</taxon>
        <taxon>Poaceae</taxon>
        <taxon>PACMAD clade</taxon>
        <taxon>Chloridoideae</taxon>
        <taxon>Eragrostideae</taxon>
        <taxon>Eragrostidinae</taxon>
        <taxon>Eragrostis</taxon>
    </lineage>
</organism>
<sequence length="269" mass="28420">LHATSNSTSKPSFPGSSHLPPHPWAPPHFFSFSFFSFLFSLFSFLLPHATAAVDAPGRPLPTPSLPAASGGGPATPTRSRCPPPPLRQPPPPRSGSRRRGSSSSPTAAAAAPPPIPASLRPPRLLLLSRPAPELLHGATPFKPPPRMEDPTSAPAARGGLPAPPTAATRLAGAVYHREQDWRLRIDTMDDTRAPSSTFPVSAPATRAISGGALPPRPSVAPSAKKKRAPVAKKLLLPAATRSRAPPPSCEPHPVTILRLELHPDDRQRR</sequence>
<feature type="compositionally biased region" description="Low complexity" evidence="1">
    <location>
        <begin position="153"/>
        <end position="166"/>
    </location>
</feature>
<evidence type="ECO:0000313" key="4">
    <source>
        <dbReference type="Proteomes" id="UP000324897"/>
    </source>
</evidence>
<feature type="region of interest" description="Disordered" evidence="1">
    <location>
        <begin position="134"/>
        <end position="166"/>
    </location>
</feature>
<accession>A0A5J9SL08</accession>
<feature type="region of interest" description="Disordered" evidence="1">
    <location>
        <begin position="190"/>
        <end position="269"/>
    </location>
</feature>
<evidence type="ECO:0000313" key="3">
    <source>
        <dbReference type="EMBL" id="TVT99671.1"/>
    </source>
</evidence>
<name>A0A5J9SL08_9POAL</name>
<feature type="compositionally biased region" description="Low complexity" evidence="1">
    <location>
        <begin position="231"/>
        <end position="243"/>
    </location>
</feature>
<proteinExistence type="predicted"/>
<feature type="non-terminal residue" evidence="3">
    <location>
        <position position="1"/>
    </location>
</feature>
<dbReference type="EMBL" id="RWGY01000689">
    <property type="protein sequence ID" value="TVT99671.1"/>
    <property type="molecule type" value="Genomic_DNA"/>
</dbReference>
<keyword evidence="2" id="KW-1133">Transmembrane helix</keyword>
<comment type="caution">
    <text evidence="3">The sequence shown here is derived from an EMBL/GenBank/DDBJ whole genome shotgun (WGS) entry which is preliminary data.</text>
</comment>
<feature type="compositionally biased region" description="Basic and acidic residues" evidence="1">
    <location>
        <begin position="259"/>
        <end position="269"/>
    </location>
</feature>
<evidence type="ECO:0000256" key="1">
    <source>
        <dbReference type="SAM" id="MobiDB-lite"/>
    </source>
</evidence>
<keyword evidence="4" id="KW-1185">Reference proteome</keyword>
<gene>
    <name evidence="3" type="ORF">EJB05_54960</name>
</gene>
<feature type="region of interest" description="Disordered" evidence="1">
    <location>
        <begin position="60"/>
        <end position="121"/>
    </location>
</feature>
<dbReference type="AlphaFoldDB" id="A0A5J9SL08"/>
<keyword evidence="2" id="KW-0812">Transmembrane</keyword>